<reference evidence="9 10" key="1">
    <citation type="submission" date="2017-10" db="EMBL/GenBank/DDBJ databases">
        <title>Paenichitinophaga pekingensis gen. nov., sp. nov., isolated from activated sludge.</title>
        <authorList>
            <person name="Jin D."/>
            <person name="Kong X."/>
            <person name="Deng Y."/>
            <person name="Bai Z."/>
        </authorList>
    </citation>
    <scope>NUCLEOTIDE SEQUENCE [LARGE SCALE GENOMIC DNA]</scope>
    <source>
        <strain evidence="9 10">13</strain>
    </source>
</reference>
<dbReference type="Pfam" id="PF02687">
    <property type="entry name" value="FtsX"/>
    <property type="match status" value="2"/>
</dbReference>
<feature type="domain" description="MacB-like periplasmic core" evidence="8">
    <location>
        <begin position="20"/>
        <end position="247"/>
    </location>
</feature>
<dbReference type="PANTHER" id="PTHR30572:SF18">
    <property type="entry name" value="ABC-TYPE MACROLIDE FAMILY EXPORT SYSTEM PERMEASE COMPONENT 2"/>
    <property type="match status" value="1"/>
</dbReference>
<sequence>MIRNYLKIAWRNLKRQKLYSAINIGGLALGICISVLLLWYVQDELSFNRMHSKGDQIYLVTNYFKSGDNVKYWDRSPAGIAATAVKEIPGIKQAVRIGGNYNVSSFSVGDKIFYDTKSGYVDSNFFKMFDYKLLMGEPSKPFPNNHSIIITEKTALKYFGSVAAAFNKIVMIDKDQTFTVSGIVNDFPSNSSIRYDVLFPLDILNSSYQPNSYWKSLATDFGNWNFYTFLELDKNVNTKNIDEQLTALQHRHNQYDVSSVWALQSLFDIHLYGPDGEPTALRTVRIFLIIGIIILLIGCINYVNLSTARANQRLSEIGLRKVVGATQAQLFKQFMSESLLIFIFAFAIAILGINLLLPYYNNVSGKEFSFSLLNIKLIGVMATVLLATLVIAGLYPALLLSSFNPLRSLKGKGVIGSGNAYFRKSLVVIQFFISTALIVGTLVVASQLNYIHNKDLGFNKEQVLSFYGANIAYDKMERAVAEVKNMPGVIAVTSASGNILNIGTTTGDTDWDGKPEDDGFIIHPLYTDENFIPVMGLQMAEGRNFFAGEGGSKTDIILNETAVKLMGMKDPVGKRFSLYEENGTIIGVVKDFHMTSMHNKIEPTVFVKMPASTNRLYVKIAPGKEKAVIDKLEVLWKQYNADLPFNYAFLDDTFNNMYKADTKQASLFNYFAGIAIFLSCLGLFGLVTYSTAQRYKEIGIRKALGASVVNIVGLLSKDFMKLVLIAIIIAAPIAYYAMNTWLESFAYRVKIQPWIFIAAGALSVLIAMVTLSYQSIKAALVNPVKSLRSE</sequence>
<protein>
    <recommendedName>
        <fullName evidence="11">ABC transporter permease</fullName>
    </recommendedName>
</protein>
<dbReference type="Pfam" id="PF12704">
    <property type="entry name" value="MacB_PCD"/>
    <property type="match status" value="2"/>
</dbReference>
<feature type="transmembrane region" description="Helical" evidence="6">
    <location>
        <begin position="21"/>
        <end position="41"/>
    </location>
</feature>
<evidence type="ECO:0000256" key="4">
    <source>
        <dbReference type="ARBA" id="ARBA00022989"/>
    </source>
</evidence>
<name>A0A291QS59_9BACT</name>
<dbReference type="InterPro" id="IPR050250">
    <property type="entry name" value="Macrolide_Exporter_MacB"/>
</dbReference>
<keyword evidence="10" id="KW-1185">Reference proteome</keyword>
<feature type="transmembrane region" description="Helical" evidence="6">
    <location>
        <begin position="754"/>
        <end position="776"/>
    </location>
</feature>
<dbReference type="InterPro" id="IPR025857">
    <property type="entry name" value="MacB_PCD"/>
</dbReference>
<dbReference type="Proteomes" id="UP000220133">
    <property type="component" value="Chromosome"/>
</dbReference>
<feature type="transmembrane region" description="Helical" evidence="6">
    <location>
        <begin position="722"/>
        <end position="742"/>
    </location>
</feature>
<evidence type="ECO:0000313" key="10">
    <source>
        <dbReference type="Proteomes" id="UP000220133"/>
    </source>
</evidence>
<evidence type="ECO:0000259" key="7">
    <source>
        <dbReference type="Pfam" id="PF02687"/>
    </source>
</evidence>
<dbReference type="GO" id="GO:0022857">
    <property type="term" value="F:transmembrane transporter activity"/>
    <property type="evidence" value="ECO:0007669"/>
    <property type="project" value="TreeGrafter"/>
</dbReference>
<dbReference type="PANTHER" id="PTHR30572">
    <property type="entry name" value="MEMBRANE COMPONENT OF TRANSPORTER-RELATED"/>
    <property type="match status" value="1"/>
</dbReference>
<evidence type="ECO:0000256" key="5">
    <source>
        <dbReference type="ARBA" id="ARBA00023136"/>
    </source>
</evidence>
<feature type="transmembrane region" description="Helical" evidence="6">
    <location>
        <begin position="286"/>
        <end position="305"/>
    </location>
</feature>
<dbReference type="RefSeq" id="WP_098193214.1">
    <property type="nucleotide sequence ID" value="NZ_CP023777.1"/>
</dbReference>
<dbReference type="GO" id="GO:0005886">
    <property type="term" value="C:plasma membrane"/>
    <property type="evidence" value="ECO:0007669"/>
    <property type="project" value="UniProtKB-SubCell"/>
</dbReference>
<evidence type="ECO:0000256" key="3">
    <source>
        <dbReference type="ARBA" id="ARBA00022692"/>
    </source>
</evidence>
<feature type="domain" description="ABC3 transporter permease C-terminal" evidence="7">
    <location>
        <begin position="671"/>
        <end position="779"/>
    </location>
</feature>
<feature type="domain" description="MacB-like periplasmic core" evidence="8">
    <location>
        <begin position="467"/>
        <end position="632"/>
    </location>
</feature>
<feature type="transmembrane region" description="Helical" evidence="6">
    <location>
        <begin position="377"/>
        <end position="400"/>
    </location>
</feature>
<feature type="transmembrane region" description="Helical" evidence="6">
    <location>
        <begin position="339"/>
        <end position="357"/>
    </location>
</feature>
<evidence type="ECO:0008006" key="11">
    <source>
        <dbReference type="Google" id="ProtNLM"/>
    </source>
</evidence>
<dbReference type="KEGG" id="cbae:COR50_06340"/>
<feature type="domain" description="ABC3 transporter permease C-terminal" evidence="7">
    <location>
        <begin position="289"/>
        <end position="405"/>
    </location>
</feature>
<dbReference type="EMBL" id="CP023777">
    <property type="protein sequence ID" value="ATL46828.1"/>
    <property type="molecule type" value="Genomic_DNA"/>
</dbReference>
<feature type="transmembrane region" description="Helical" evidence="6">
    <location>
        <begin position="667"/>
        <end position="687"/>
    </location>
</feature>
<evidence type="ECO:0000256" key="6">
    <source>
        <dbReference type="SAM" id="Phobius"/>
    </source>
</evidence>
<keyword evidence="5 6" id="KW-0472">Membrane</keyword>
<accession>A0A291QS59</accession>
<proteinExistence type="predicted"/>
<evidence type="ECO:0000256" key="2">
    <source>
        <dbReference type="ARBA" id="ARBA00022475"/>
    </source>
</evidence>
<keyword evidence="3 6" id="KW-0812">Transmembrane</keyword>
<keyword evidence="4 6" id="KW-1133">Transmembrane helix</keyword>
<gene>
    <name evidence="9" type="ORF">COR50_06340</name>
</gene>
<dbReference type="AlphaFoldDB" id="A0A291QS59"/>
<evidence type="ECO:0000313" key="9">
    <source>
        <dbReference type="EMBL" id="ATL46828.1"/>
    </source>
</evidence>
<comment type="subcellular location">
    <subcellularLocation>
        <location evidence="1">Cell membrane</location>
        <topology evidence="1">Multi-pass membrane protein</topology>
    </subcellularLocation>
</comment>
<dbReference type="InterPro" id="IPR003838">
    <property type="entry name" value="ABC3_permease_C"/>
</dbReference>
<dbReference type="OrthoDB" id="1451596at2"/>
<organism evidence="9 10">
    <name type="scientific">Chitinophaga caeni</name>
    <dbReference type="NCBI Taxonomy" id="2029983"/>
    <lineage>
        <taxon>Bacteria</taxon>
        <taxon>Pseudomonadati</taxon>
        <taxon>Bacteroidota</taxon>
        <taxon>Chitinophagia</taxon>
        <taxon>Chitinophagales</taxon>
        <taxon>Chitinophagaceae</taxon>
        <taxon>Chitinophaga</taxon>
    </lineage>
</organism>
<evidence type="ECO:0000259" key="8">
    <source>
        <dbReference type="Pfam" id="PF12704"/>
    </source>
</evidence>
<evidence type="ECO:0000256" key="1">
    <source>
        <dbReference type="ARBA" id="ARBA00004651"/>
    </source>
</evidence>
<keyword evidence="2" id="KW-1003">Cell membrane</keyword>
<feature type="transmembrane region" description="Helical" evidence="6">
    <location>
        <begin position="421"/>
        <end position="445"/>
    </location>
</feature>